<evidence type="ECO:0000256" key="6">
    <source>
        <dbReference type="ARBA" id="ARBA00023136"/>
    </source>
</evidence>
<dbReference type="Proteomes" id="UP001292094">
    <property type="component" value="Unassembled WGS sequence"/>
</dbReference>
<evidence type="ECO:0000256" key="5">
    <source>
        <dbReference type="ARBA" id="ARBA00022989"/>
    </source>
</evidence>
<reference evidence="9" key="1">
    <citation type="submission" date="2023-11" db="EMBL/GenBank/DDBJ databases">
        <title>Genome assemblies of two species of porcelain crab, Petrolisthes cinctipes and Petrolisthes manimaculis (Anomura: Porcellanidae).</title>
        <authorList>
            <person name="Angst P."/>
        </authorList>
    </citation>
    <scope>NUCLEOTIDE SEQUENCE</scope>
    <source>
        <strain evidence="9">PB745_02</strain>
        <tissue evidence="9">Gill</tissue>
    </source>
</reference>
<evidence type="ECO:0000256" key="7">
    <source>
        <dbReference type="SAM" id="MobiDB-lite"/>
    </source>
</evidence>
<dbReference type="InterPro" id="IPR002657">
    <property type="entry name" value="BilAc:Na_symport/Acr3"/>
</dbReference>
<dbReference type="InterPro" id="IPR038770">
    <property type="entry name" value="Na+/solute_symporter_sf"/>
</dbReference>
<keyword evidence="4" id="KW-0813">Transport</keyword>
<feature type="transmembrane region" description="Helical" evidence="8">
    <location>
        <begin position="100"/>
        <end position="121"/>
    </location>
</feature>
<dbReference type="GO" id="GO:0016020">
    <property type="term" value="C:membrane"/>
    <property type="evidence" value="ECO:0007669"/>
    <property type="project" value="UniProtKB-SubCell"/>
</dbReference>
<dbReference type="GO" id="GO:0008508">
    <property type="term" value="F:bile acid:sodium symporter activity"/>
    <property type="evidence" value="ECO:0007669"/>
    <property type="project" value="TreeGrafter"/>
</dbReference>
<evidence type="ECO:0000256" key="1">
    <source>
        <dbReference type="ARBA" id="ARBA00004141"/>
    </source>
</evidence>
<sequence length="553" mass="62159">MDHPTTISEFEWTTDWDENRTGIREEELPRWVVELDNAATLIITANTVILMLGMGAATYWKEFWEHLKRPWACILGLACQFLLLPAAGFGLSLAFRLPPYQALGVLILACSPGGAFSNFFTYWVDGDLALSIMMTALSAILAFGAMPLNLWLYTTRWTSSESLVVPYINILFSLIFLTIPIIVGMAIRHFTRRWANYISKSHKISRTVAIETSCQNMVVATSIMLLSFTSPKVRGNMVIFPVLYGLCQLAEIAVATATFQAWVFIHRHDVTEEDVTSVLDTTLLTSVPVPAHKLSQARVEEMTRHTQKGDNQTPPLPYTMRYEESHYHPPESHMLMPLTSDTVDHQESLAWNTSHTEMMQPSLSPLPDTPIHKHHLNQDQHCPTSIDSNFNLDLDQIVESVCSYDSDVPGSPTLSNKGVPNMFPVSDTDYSGQKDSFSIPFQNLIPSYHRWSGLKGDEWRSSDSLPFVSPTNPPYQSRSIPHIDLSPTQQQSTNPTQQTTGMAHQNTISSPQSISPSHHTTSPTLKPPSFNFYHQDIRLGQTRQFGTLGRKHE</sequence>
<evidence type="ECO:0000256" key="8">
    <source>
        <dbReference type="SAM" id="Phobius"/>
    </source>
</evidence>
<feature type="transmembrane region" description="Helical" evidence="8">
    <location>
        <begin position="242"/>
        <end position="265"/>
    </location>
</feature>
<evidence type="ECO:0000313" key="10">
    <source>
        <dbReference type="Proteomes" id="UP001292094"/>
    </source>
</evidence>
<evidence type="ECO:0000256" key="4">
    <source>
        <dbReference type="ARBA" id="ARBA00022847"/>
    </source>
</evidence>
<dbReference type="InterPro" id="IPR004710">
    <property type="entry name" value="Bilac:Na_transpt"/>
</dbReference>
<keyword evidence="3 8" id="KW-0812">Transmembrane</keyword>
<comment type="subcellular location">
    <subcellularLocation>
        <location evidence="1">Membrane</location>
        <topology evidence="1">Multi-pass membrane protein</topology>
    </subcellularLocation>
</comment>
<comment type="similarity">
    <text evidence="2">Belongs to the bile acid:sodium symporter (BASS) (TC 2.A.28) family.</text>
</comment>
<gene>
    <name evidence="9" type="ORF">Pmani_031565</name>
</gene>
<evidence type="ECO:0000256" key="3">
    <source>
        <dbReference type="ARBA" id="ARBA00022692"/>
    </source>
</evidence>
<feature type="compositionally biased region" description="Low complexity" evidence="7">
    <location>
        <begin position="486"/>
        <end position="500"/>
    </location>
</feature>
<keyword evidence="5 8" id="KW-1133">Transmembrane helix</keyword>
<dbReference type="Pfam" id="PF01758">
    <property type="entry name" value="SBF"/>
    <property type="match status" value="1"/>
</dbReference>
<feature type="compositionally biased region" description="Low complexity" evidence="7">
    <location>
        <begin position="507"/>
        <end position="529"/>
    </location>
</feature>
<proteinExistence type="inferred from homology"/>
<evidence type="ECO:0000256" key="2">
    <source>
        <dbReference type="ARBA" id="ARBA00006528"/>
    </source>
</evidence>
<name>A0AAE1TUQ6_9EUCA</name>
<dbReference type="Gene3D" id="1.20.1530.20">
    <property type="match status" value="1"/>
</dbReference>
<evidence type="ECO:0000313" key="9">
    <source>
        <dbReference type="EMBL" id="KAK4295894.1"/>
    </source>
</evidence>
<dbReference type="PANTHER" id="PTHR10361:SF28">
    <property type="entry name" value="P3 PROTEIN-RELATED"/>
    <property type="match status" value="1"/>
</dbReference>
<keyword evidence="10" id="KW-1185">Reference proteome</keyword>
<feature type="transmembrane region" description="Helical" evidence="8">
    <location>
        <begin position="128"/>
        <end position="152"/>
    </location>
</feature>
<protein>
    <submittedName>
        <fullName evidence="9">Uncharacterized protein</fullName>
    </submittedName>
</protein>
<feature type="transmembrane region" description="Helical" evidence="8">
    <location>
        <begin position="72"/>
        <end position="94"/>
    </location>
</feature>
<keyword evidence="6 8" id="KW-0472">Membrane</keyword>
<comment type="caution">
    <text evidence="9">The sequence shown here is derived from an EMBL/GenBank/DDBJ whole genome shotgun (WGS) entry which is preliminary data.</text>
</comment>
<feature type="transmembrane region" description="Helical" evidence="8">
    <location>
        <begin position="164"/>
        <end position="187"/>
    </location>
</feature>
<accession>A0AAE1TUQ6</accession>
<keyword evidence="4" id="KW-0769">Symport</keyword>
<dbReference type="PANTHER" id="PTHR10361">
    <property type="entry name" value="SODIUM-BILE ACID COTRANSPORTER"/>
    <property type="match status" value="1"/>
</dbReference>
<dbReference type="AlphaFoldDB" id="A0AAE1TUQ6"/>
<organism evidence="9 10">
    <name type="scientific">Petrolisthes manimaculis</name>
    <dbReference type="NCBI Taxonomy" id="1843537"/>
    <lineage>
        <taxon>Eukaryota</taxon>
        <taxon>Metazoa</taxon>
        <taxon>Ecdysozoa</taxon>
        <taxon>Arthropoda</taxon>
        <taxon>Crustacea</taxon>
        <taxon>Multicrustacea</taxon>
        <taxon>Malacostraca</taxon>
        <taxon>Eumalacostraca</taxon>
        <taxon>Eucarida</taxon>
        <taxon>Decapoda</taxon>
        <taxon>Pleocyemata</taxon>
        <taxon>Anomura</taxon>
        <taxon>Galatheoidea</taxon>
        <taxon>Porcellanidae</taxon>
        <taxon>Petrolisthes</taxon>
    </lineage>
</organism>
<feature type="region of interest" description="Disordered" evidence="7">
    <location>
        <begin position="465"/>
        <end position="531"/>
    </location>
</feature>
<feature type="transmembrane region" description="Helical" evidence="8">
    <location>
        <begin position="38"/>
        <end position="60"/>
    </location>
</feature>
<dbReference type="EMBL" id="JAWZYT010003974">
    <property type="protein sequence ID" value="KAK4295894.1"/>
    <property type="molecule type" value="Genomic_DNA"/>
</dbReference>